<geneLocation type="plastid" evidence="12"/>
<keyword evidence="6" id="KW-0067">ATP-binding</keyword>
<dbReference type="GO" id="GO:0016787">
    <property type="term" value="F:hydrolase activity"/>
    <property type="evidence" value="ECO:0007669"/>
    <property type="project" value="UniProtKB-KW"/>
</dbReference>
<evidence type="ECO:0000256" key="7">
    <source>
        <dbReference type="ARBA" id="ARBA00023125"/>
    </source>
</evidence>
<dbReference type="GO" id="GO:0006260">
    <property type="term" value="P:DNA replication"/>
    <property type="evidence" value="ECO:0007669"/>
    <property type="project" value="UniProtKB-KW"/>
</dbReference>
<dbReference type="SUPFAM" id="SSF52540">
    <property type="entry name" value="P-loop containing nucleoside triphosphate hydrolases"/>
    <property type="match status" value="1"/>
</dbReference>
<dbReference type="AlphaFoldDB" id="A0A4D6UXZ0"/>
<evidence type="ECO:0000256" key="6">
    <source>
        <dbReference type="ARBA" id="ARBA00022840"/>
    </source>
</evidence>
<dbReference type="GeneID" id="40488342"/>
<dbReference type="GO" id="GO:0005524">
    <property type="term" value="F:ATP binding"/>
    <property type="evidence" value="ECO:0007669"/>
    <property type="project" value="UniProtKB-KW"/>
</dbReference>
<dbReference type="InterPro" id="IPR007694">
    <property type="entry name" value="DNA_helicase_DnaB-like_C"/>
</dbReference>
<dbReference type="RefSeq" id="YP_009654449.1">
    <property type="nucleotide sequence ID" value="NC_042794.1"/>
</dbReference>
<accession>A0A4D6UXZ0</accession>
<keyword evidence="2" id="KW-0235">DNA replication</keyword>
<dbReference type="GO" id="GO:0005829">
    <property type="term" value="C:cytosol"/>
    <property type="evidence" value="ECO:0007669"/>
    <property type="project" value="TreeGrafter"/>
</dbReference>
<comment type="similarity">
    <text evidence="1">Belongs to the helicase family. DnaB subfamily.</text>
</comment>
<keyword evidence="3" id="KW-0547">Nucleotide-binding</keyword>
<dbReference type="GO" id="GO:0043139">
    <property type="term" value="F:5'-3' DNA helicase activity"/>
    <property type="evidence" value="ECO:0007669"/>
    <property type="project" value="UniProtKB-EC"/>
</dbReference>
<gene>
    <name evidence="12" type="primary">dnaB</name>
</gene>
<dbReference type="InterPro" id="IPR007693">
    <property type="entry name" value="DNA_helicase_DnaB-like_N"/>
</dbReference>
<dbReference type="EMBL" id="MH853471">
    <property type="protein sequence ID" value="QCH39736.1"/>
    <property type="molecule type" value="Genomic_DNA"/>
</dbReference>
<reference evidence="12" key="1">
    <citation type="submission" date="2018-09" db="EMBL/GenBank/DDBJ databases">
        <authorList>
            <person name="Pasella M."/>
            <person name="Verbruggen H."/>
            <person name="Nelson W.A."/>
            <person name="Diaz-Tapia P."/>
        </authorList>
    </citation>
    <scope>NUCLEOTIDE SEQUENCE</scope>
</reference>
<dbReference type="InterPro" id="IPR036185">
    <property type="entry name" value="DNA_heli_DnaB-like_N_sf"/>
</dbReference>
<evidence type="ECO:0000256" key="10">
    <source>
        <dbReference type="ARBA" id="ARBA00048954"/>
    </source>
</evidence>
<dbReference type="PROSITE" id="PS51199">
    <property type="entry name" value="SF4_HELICASE"/>
    <property type="match status" value="2"/>
</dbReference>
<dbReference type="Gene3D" id="1.10.860.10">
    <property type="entry name" value="DNAb Helicase, Chain A"/>
    <property type="match status" value="1"/>
</dbReference>
<dbReference type="Pfam" id="PF00772">
    <property type="entry name" value="DnaB"/>
    <property type="match status" value="1"/>
</dbReference>
<evidence type="ECO:0000256" key="8">
    <source>
        <dbReference type="ARBA" id="ARBA00023235"/>
    </source>
</evidence>
<keyword evidence="4" id="KW-0378">Hydrolase</keyword>
<evidence type="ECO:0000256" key="1">
    <source>
        <dbReference type="ARBA" id="ARBA00008428"/>
    </source>
</evidence>
<evidence type="ECO:0000256" key="9">
    <source>
        <dbReference type="ARBA" id="ARBA00044969"/>
    </source>
</evidence>
<reference evidence="12" key="2">
    <citation type="journal article" date="2019" name="Phycologia">
        <title>The phylogenetic position of the morphologically unusual Pleurostichidium falkenbergii (Rhodomelaceae, Rhodophyta) based on plastid phylogenomics.</title>
        <authorList>
            <person name="Pasella M.M."/>
            <person name="Verbruggen H."/>
            <person name="Nelson W.A."/>
            <person name="Diaz-Tapia P."/>
        </authorList>
    </citation>
    <scope>NUCLEOTIDE SEQUENCE</scope>
</reference>
<organism evidence="12">
    <name type="scientific">Pleurostichidium falkenbergii</name>
    <dbReference type="NCBI Taxonomy" id="121064"/>
    <lineage>
        <taxon>Eukaryota</taxon>
        <taxon>Rhodophyta</taxon>
        <taxon>Florideophyceae</taxon>
        <taxon>Rhodymeniophycidae</taxon>
        <taxon>Ceramiales</taxon>
        <taxon>Rhodomelaceae</taxon>
        <taxon>Pleurostichidium</taxon>
    </lineage>
</organism>
<keyword evidence="12" id="KW-0934">Plastid</keyword>
<evidence type="ECO:0000256" key="3">
    <source>
        <dbReference type="ARBA" id="ARBA00022741"/>
    </source>
</evidence>
<feature type="domain" description="SF4 helicase" evidence="11">
    <location>
        <begin position="191"/>
        <end position="399"/>
    </location>
</feature>
<evidence type="ECO:0000256" key="2">
    <source>
        <dbReference type="ARBA" id="ARBA00022705"/>
    </source>
</evidence>
<protein>
    <recommendedName>
        <fullName evidence="9">DNA 5'-3' helicase</fullName>
        <ecNumber evidence="9">5.6.2.3</ecNumber>
    </recommendedName>
</protein>
<dbReference type="PANTHER" id="PTHR30153:SF2">
    <property type="entry name" value="REPLICATIVE DNA HELICASE"/>
    <property type="match status" value="1"/>
</dbReference>
<feature type="domain" description="SF4 helicase" evidence="11">
    <location>
        <begin position="549"/>
        <end position="608"/>
    </location>
</feature>
<keyword evidence="5 12" id="KW-0347">Helicase</keyword>
<keyword evidence="8" id="KW-0413">Isomerase</keyword>
<dbReference type="SUPFAM" id="SSF48024">
    <property type="entry name" value="N-terminal domain of DnaB helicase"/>
    <property type="match status" value="1"/>
</dbReference>
<dbReference type="InterPro" id="IPR016136">
    <property type="entry name" value="DNA_helicase_N/primase_C"/>
</dbReference>
<evidence type="ECO:0000313" key="12">
    <source>
        <dbReference type="EMBL" id="QCH39736.1"/>
    </source>
</evidence>
<dbReference type="EC" id="5.6.2.3" evidence="9"/>
<evidence type="ECO:0000256" key="4">
    <source>
        <dbReference type="ARBA" id="ARBA00022801"/>
    </source>
</evidence>
<dbReference type="PANTHER" id="PTHR30153">
    <property type="entry name" value="REPLICATIVE DNA HELICASE DNAB"/>
    <property type="match status" value="1"/>
</dbReference>
<dbReference type="GO" id="GO:0003677">
    <property type="term" value="F:DNA binding"/>
    <property type="evidence" value="ECO:0007669"/>
    <property type="project" value="UniProtKB-KW"/>
</dbReference>
<keyword evidence="7" id="KW-0238">DNA-binding</keyword>
<proteinExistence type="inferred from homology"/>
<sequence length="608" mass="71562">MNRLYKYKIIPQNYVIEEAFLGILLIYPNIFDIIKNRVKKEYFFLETNQIIYISLTKINIKSKSNIVGLLYRLYNEGILKKIGGIDKIVQIMKQGKVFVCSSEANYYIENLIVILNENYLKRLIIQFGYNIIQIGYIKNIQSRNVYTKILSYMSLIETEVNDGNTSSILNIKDMISKKLVSIKYQNMHLEAAKKHIEVRSGFKRLDDIINRLPQGNLIIIAGRPSIGKTSFAMNIAYNIFLYQNISLLIFSLEMSYYEIFNKIISIGLDINFRKETIKTFNKEQWQKISNLCNRLLKHNIHINDKNNIDINYIDQISKKLKKKNESINLIIIDYLQLVEIASEKQRIYNRSQEIGYITRKLKLLAQFLGLPIIVISQLNRNIETRSYKEPLLSDLKESGCIRSKMKVDIKFNCANKINIQTIINNNQTINLHKLNNFKKNRIIGIEYTKELRNITICINISYKYIFQYSSRRKQLFCTHNHRCLHASIWITCKKIMQSTTINTTSKLKQYLIYRNYIKKIIFNKYGKSYDVNQNRFFSIISEEIITHNSIEQDADIILILYEQEHAKSKLHSKDEKIVDLKIAKNRNGYTGYCQLNFVPQTSVFKDIR</sequence>
<dbReference type="Pfam" id="PF03796">
    <property type="entry name" value="DnaB_C"/>
    <property type="match status" value="1"/>
</dbReference>
<evidence type="ECO:0000256" key="5">
    <source>
        <dbReference type="ARBA" id="ARBA00022806"/>
    </source>
</evidence>
<evidence type="ECO:0000259" key="11">
    <source>
        <dbReference type="PROSITE" id="PS51199"/>
    </source>
</evidence>
<dbReference type="Gene3D" id="3.40.50.300">
    <property type="entry name" value="P-loop containing nucleotide triphosphate hydrolases"/>
    <property type="match status" value="2"/>
</dbReference>
<comment type="catalytic activity">
    <reaction evidence="10">
        <text>ATP + H2O = ADP + phosphate + H(+)</text>
        <dbReference type="Rhea" id="RHEA:13065"/>
        <dbReference type="ChEBI" id="CHEBI:15377"/>
        <dbReference type="ChEBI" id="CHEBI:15378"/>
        <dbReference type="ChEBI" id="CHEBI:30616"/>
        <dbReference type="ChEBI" id="CHEBI:43474"/>
        <dbReference type="ChEBI" id="CHEBI:456216"/>
        <dbReference type="EC" id="5.6.2.3"/>
    </reaction>
</comment>
<dbReference type="InterPro" id="IPR027417">
    <property type="entry name" value="P-loop_NTPase"/>
</dbReference>
<name>A0A4D6UXZ0_9FLOR</name>